<keyword evidence="2" id="KW-1185">Reference proteome</keyword>
<proteinExistence type="predicted"/>
<comment type="caution">
    <text evidence="1">The sequence shown here is derived from an EMBL/GenBank/DDBJ whole genome shotgun (WGS) entry which is preliminary data.</text>
</comment>
<dbReference type="EMBL" id="JAUTXU010000060">
    <property type="protein sequence ID" value="KAK3713774.1"/>
    <property type="molecule type" value="Genomic_DNA"/>
</dbReference>
<evidence type="ECO:0000313" key="2">
    <source>
        <dbReference type="Proteomes" id="UP001281147"/>
    </source>
</evidence>
<organism evidence="1 2">
    <name type="scientific">Vermiconidia calcicola</name>
    <dbReference type="NCBI Taxonomy" id="1690605"/>
    <lineage>
        <taxon>Eukaryota</taxon>
        <taxon>Fungi</taxon>
        <taxon>Dikarya</taxon>
        <taxon>Ascomycota</taxon>
        <taxon>Pezizomycotina</taxon>
        <taxon>Dothideomycetes</taxon>
        <taxon>Dothideomycetidae</taxon>
        <taxon>Mycosphaerellales</taxon>
        <taxon>Extremaceae</taxon>
        <taxon>Vermiconidia</taxon>
    </lineage>
</organism>
<name>A0ACC3NB53_9PEZI</name>
<evidence type="ECO:0000313" key="1">
    <source>
        <dbReference type="EMBL" id="KAK3713774.1"/>
    </source>
</evidence>
<protein>
    <submittedName>
        <fullName evidence="1">Uncharacterized protein</fullName>
    </submittedName>
</protein>
<reference evidence="1" key="1">
    <citation type="submission" date="2023-07" db="EMBL/GenBank/DDBJ databases">
        <title>Black Yeasts Isolated from many extreme environments.</title>
        <authorList>
            <person name="Coleine C."/>
            <person name="Stajich J.E."/>
            <person name="Selbmann L."/>
        </authorList>
    </citation>
    <scope>NUCLEOTIDE SEQUENCE</scope>
    <source>
        <strain evidence="1">CCFEE 5714</strain>
    </source>
</reference>
<sequence length="553" mass="62003">MQPKGYSGSKKVAIVGSGCAGFGAAWALKNTDYEIHLFEKDVRLGGHTNTQPFSTSNGQISVDTGFIVMNSATYPNFIGFLNAVGVTPVPTEMTFAVSRDRGKFEWSGDGKGVFAQRRNLFRPGHWRLIFDVIRFNQYALDLLDKEDDVSRSLTIGKYLDREGYSQAFTDGYLIPMTAAVWSTSPDKASLEFPAQTLIRFMWNHHLLSTIATRPDWLTIAGGSQRYIDAILESLGDQLRLHLSSQVRGIARPSASSKNRTAVSWVDKEGNTSDDMFDHVILACHGDQILPMIADSVQIEKLHDGSSSCKWPCCNDSVIYPSKAESTQSGATQQELEIFSAFKTSENICYLHSDLSLMPNRRNTWSSWNYMINSTPSQSASPAGVSLTYNMNILQHISQRKYGHVLVTMNPGHEPRPNLTQGKYIYRHPLYTVEAVRAQERLESIQNQRGVSYCGAWTKYGFHEDGFSSGLKVAKEHLGAKLPFEFVDSTYSRGLTRELAWQDYAVRALVWFICMMINTGSLLLRIPLVWLPAKITLNVFSAFLEELEHARIID</sequence>
<accession>A0ACC3NB53</accession>
<dbReference type="Proteomes" id="UP001281147">
    <property type="component" value="Unassembled WGS sequence"/>
</dbReference>
<gene>
    <name evidence="1" type="ORF">LTR37_008260</name>
</gene>